<dbReference type="PANTHER" id="PTHR11560">
    <property type="entry name" value="39S RIBOSOMAL PROTEIN L10, MITOCHONDRIAL"/>
    <property type="match status" value="1"/>
</dbReference>
<dbReference type="GO" id="GO:1990904">
    <property type="term" value="C:ribonucleoprotein complex"/>
    <property type="evidence" value="ECO:0007669"/>
    <property type="project" value="UniProtKB-KW"/>
</dbReference>
<name>D6ZCW8_SEGRD</name>
<keyword evidence="5" id="KW-0699">rRNA-binding</keyword>
<comment type="similarity">
    <text evidence="1 5">Belongs to the universal ribosomal protein uL10 family.</text>
</comment>
<dbReference type="InterPro" id="IPR043141">
    <property type="entry name" value="Ribosomal_uL10-like_sf"/>
</dbReference>
<evidence type="ECO:0000256" key="2">
    <source>
        <dbReference type="ARBA" id="ARBA00022980"/>
    </source>
</evidence>
<evidence type="ECO:0000256" key="1">
    <source>
        <dbReference type="ARBA" id="ARBA00008889"/>
    </source>
</evidence>
<comment type="function">
    <text evidence="5">Forms part of the ribosomal stalk, playing a central role in the interaction of the ribosome with GTP-bound translation factors.</text>
</comment>
<evidence type="ECO:0000256" key="3">
    <source>
        <dbReference type="ARBA" id="ARBA00023274"/>
    </source>
</evidence>
<dbReference type="CDD" id="cd05797">
    <property type="entry name" value="Ribosomal_L10"/>
    <property type="match status" value="1"/>
</dbReference>
<protein>
    <recommendedName>
        <fullName evidence="4 5">Large ribosomal subunit protein uL10</fullName>
    </recommendedName>
</protein>
<dbReference type="Proteomes" id="UP000002247">
    <property type="component" value="Chromosome"/>
</dbReference>
<dbReference type="InterPro" id="IPR047865">
    <property type="entry name" value="Ribosomal_uL10_bac_type"/>
</dbReference>
<dbReference type="HAMAP" id="MF_00362">
    <property type="entry name" value="Ribosomal_uL10"/>
    <property type="match status" value="1"/>
</dbReference>
<comment type="subunit">
    <text evidence="5">Part of the ribosomal stalk of the 50S ribosomal subunit. The N-terminus interacts with L11 and the large rRNA to form the base of the stalk. The C-terminus forms an elongated spine to which L12 dimers bind in a sequential fashion forming a multimeric L10(L12)X complex.</text>
</comment>
<evidence type="ECO:0000256" key="5">
    <source>
        <dbReference type="HAMAP-Rule" id="MF_00362"/>
    </source>
</evidence>
<evidence type="ECO:0000256" key="4">
    <source>
        <dbReference type="ARBA" id="ARBA00035202"/>
    </source>
</evidence>
<dbReference type="NCBIfam" id="NF000955">
    <property type="entry name" value="PRK00099.1-1"/>
    <property type="match status" value="1"/>
</dbReference>
<accession>D6ZCW8</accession>
<dbReference type="GO" id="GO:0005840">
    <property type="term" value="C:ribosome"/>
    <property type="evidence" value="ECO:0007669"/>
    <property type="project" value="UniProtKB-KW"/>
</dbReference>
<evidence type="ECO:0000313" key="7">
    <source>
        <dbReference type="Proteomes" id="UP000002247"/>
    </source>
</evidence>
<sequence length="174" mass="18239">MVKVEKVEKVADIAKRFEEANAAIVTEYRGLTMSSLTKLRTDLGRDTTYLVAKNTLVKRAAADAGVEGADELFAGPTAVAFVNGDIVEAAKVIKGFAKENQALVVKGGYLDGAVLTEKEVIKLADLESREVLLAKVAGAIKGALGSALGLLNAPLSQVARLSQALADQKQQAGE</sequence>
<dbReference type="RefSeq" id="WP_013139604.1">
    <property type="nucleotide sequence ID" value="NC_014168.1"/>
</dbReference>
<dbReference type="InterPro" id="IPR001790">
    <property type="entry name" value="Ribosomal_uL10"/>
</dbReference>
<dbReference type="EMBL" id="CP001958">
    <property type="protein sequence ID" value="ADG99155.1"/>
    <property type="molecule type" value="Genomic_DNA"/>
</dbReference>
<dbReference type="KEGG" id="srt:Srot_2721"/>
<keyword evidence="7" id="KW-1185">Reference proteome</keyword>
<proteinExistence type="inferred from homology"/>
<evidence type="ECO:0000313" key="6">
    <source>
        <dbReference type="EMBL" id="ADG99155.1"/>
    </source>
</evidence>
<dbReference type="GO" id="GO:0070180">
    <property type="term" value="F:large ribosomal subunit rRNA binding"/>
    <property type="evidence" value="ECO:0007669"/>
    <property type="project" value="UniProtKB-UniRule"/>
</dbReference>
<dbReference type="SUPFAM" id="SSF160369">
    <property type="entry name" value="Ribosomal protein L10-like"/>
    <property type="match status" value="1"/>
</dbReference>
<dbReference type="Gene3D" id="3.30.70.1730">
    <property type="match status" value="1"/>
</dbReference>
<dbReference type="AlphaFoldDB" id="D6ZCW8"/>
<dbReference type="Gene3D" id="6.10.250.290">
    <property type="match status" value="1"/>
</dbReference>
<gene>
    <name evidence="5" type="primary">rplJ</name>
    <name evidence="6" type="ordered locus">Srot_2721</name>
</gene>
<keyword evidence="3 5" id="KW-0687">Ribonucleoprotein</keyword>
<dbReference type="GO" id="GO:0006412">
    <property type="term" value="P:translation"/>
    <property type="evidence" value="ECO:0007669"/>
    <property type="project" value="UniProtKB-UniRule"/>
</dbReference>
<reference evidence="6 7" key="1">
    <citation type="journal article" date="2010" name="Stand. Genomic Sci.">
        <title>Complete genome sequence of Segniliparus rotundus type strain (CDC 1076).</title>
        <authorList>
            <person name="Sikorski J."/>
            <person name="Lapidus A."/>
            <person name="Copeland A."/>
            <person name="Misra M."/>
            <person name="Glavina Del Rio T."/>
            <person name="Nolan M."/>
            <person name="Lucas S."/>
            <person name="Chen F."/>
            <person name="Tice H."/>
            <person name="Cheng J.F."/>
            <person name="Jando M."/>
            <person name="Schneider S."/>
            <person name="Bruce D."/>
            <person name="Goodwin L."/>
            <person name="Pitluck S."/>
            <person name="Liolios K."/>
            <person name="Mikhailova N."/>
            <person name="Pati A."/>
            <person name="Ivanova N."/>
            <person name="Mavromatis K."/>
            <person name="Chen A."/>
            <person name="Palaniappan K."/>
            <person name="Chertkov O."/>
            <person name="Land M."/>
            <person name="Hauser L."/>
            <person name="Chang Y.J."/>
            <person name="Jeffries C.D."/>
            <person name="Brettin T."/>
            <person name="Detter J.C."/>
            <person name="Han C."/>
            <person name="Rohde M."/>
            <person name="Goker M."/>
            <person name="Bristow J."/>
            <person name="Eisen J.A."/>
            <person name="Markowitz V."/>
            <person name="Hugenholtz P."/>
            <person name="Kyrpides N.C."/>
            <person name="Klenk H.P."/>
        </authorList>
    </citation>
    <scope>NUCLEOTIDE SEQUENCE [LARGE SCALE GENOMIC DNA]</scope>
    <source>
        <strain evidence="7">ATCC BAA-972 / CDC 1076 / CIP 108378 / DSM 44985 / JCM 13578</strain>
    </source>
</reference>
<organism evidence="6 7">
    <name type="scientific">Segniliparus rotundus (strain ATCC BAA-972 / CDC 1076 / CIP 108378 / DSM 44985 / JCM 13578)</name>
    <dbReference type="NCBI Taxonomy" id="640132"/>
    <lineage>
        <taxon>Bacteria</taxon>
        <taxon>Bacillati</taxon>
        <taxon>Actinomycetota</taxon>
        <taxon>Actinomycetes</taxon>
        <taxon>Mycobacteriales</taxon>
        <taxon>Segniliparaceae</taxon>
        <taxon>Segniliparus</taxon>
    </lineage>
</organism>
<dbReference type="eggNOG" id="COG0244">
    <property type="taxonomic scope" value="Bacteria"/>
</dbReference>
<keyword evidence="5" id="KW-0694">RNA-binding</keyword>
<dbReference type="OrthoDB" id="3186107at2"/>
<keyword evidence="2 5" id="KW-0689">Ribosomal protein</keyword>
<dbReference type="HOGENOM" id="CLU_092227_1_0_11"/>
<dbReference type="Pfam" id="PF00466">
    <property type="entry name" value="Ribosomal_L10"/>
    <property type="match status" value="1"/>
</dbReference>
<dbReference type="STRING" id="640132.Srot_2721"/>
<dbReference type="InterPro" id="IPR022973">
    <property type="entry name" value="Ribosomal_uL10_bac"/>
</dbReference>